<dbReference type="InterPro" id="IPR013783">
    <property type="entry name" value="Ig-like_fold"/>
</dbReference>
<gene>
    <name evidence="3" type="ORF">GCM10009560_12230</name>
</gene>
<keyword evidence="1" id="KW-0812">Transmembrane</keyword>
<evidence type="ECO:0000313" key="3">
    <source>
        <dbReference type="EMBL" id="GAA0916774.1"/>
    </source>
</evidence>
<evidence type="ECO:0000313" key="4">
    <source>
        <dbReference type="Proteomes" id="UP001501578"/>
    </source>
</evidence>
<dbReference type="EMBL" id="BAAAHQ010000004">
    <property type="protein sequence ID" value="GAA0916774.1"/>
    <property type="molecule type" value="Genomic_DNA"/>
</dbReference>
<dbReference type="Proteomes" id="UP001501578">
    <property type="component" value="Unassembled WGS sequence"/>
</dbReference>
<sequence>MIRKATLLAVLSAALLAPTAAATPSEAAVSTATVTANRQTIDLSVQAITPELPRRPNDVIKVSGTIRNGSTTAQSGLQVRVRYSEAGRPLTDRAALATFAADQDQQLPNASPTSSMTIPALEPGATAQWQFTMTPAQLRMQTFGVYPITVELVSINATWQPLAKVHTFVTFAPLTAPKLPRNRLAVALPLLDQPHRSSDGTFLDDRLSAELKPGGRLADLAQIAKTAPKNVTWFMEPGLFDDLQAMSSEYVVKEAKKPANPAAAAWLGTIRESLADVPVVAVPYADPDVTALAHQGFDAGVDKAITVGGSAAGRHLGRVIPTNVNWPVGGKLDDDALDLLSVGKVGTVLLNPANVPPAVPPTTTLDGATTLDSVSGPVTALLPDEALSQTFELDGSAGGGAVINRQRFIAETAVIAAEPGQVRARNLVVAPSRRWNPDPALVSSLLKTAAKLPWLTPVPLGSMKAPKVQTPRGGLYYTEQDQREELSKKYLDPVKEIAAKADLATQITTDRKPAGFDAAVLRLTSAAWRTSKSGRTASKQVKEKIDERLARVTMSAASRDQSRTLAGVDGQFPISVRNQLSHSVTLLVDVTANNHEFLEVAPDYPKRLVINPGQSGVLQVPMNVKTSGDSTVTVRLKTESGLPYGEPVELTIRTTGYTGIALVIVGGALTVMLAAVVTRILRVRSKRRPARGAQTREGEKV</sequence>
<feature type="signal peptide" evidence="2">
    <location>
        <begin position="1"/>
        <end position="22"/>
    </location>
</feature>
<accession>A0ABN1NV47</accession>
<protein>
    <submittedName>
        <fullName evidence="3">DUF6049 family protein</fullName>
    </submittedName>
</protein>
<dbReference type="RefSeq" id="WP_343948705.1">
    <property type="nucleotide sequence ID" value="NZ_BAAAHQ010000004.1"/>
</dbReference>
<keyword evidence="2" id="KW-0732">Signal</keyword>
<reference evidence="3 4" key="1">
    <citation type="journal article" date="2019" name="Int. J. Syst. Evol. Microbiol.">
        <title>The Global Catalogue of Microorganisms (GCM) 10K type strain sequencing project: providing services to taxonomists for standard genome sequencing and annotation.</title>
        <authorList>
            <consortium name="The Broad Institute Genomics Platform"/>
            <consortium name="The Broad Institute Genome Sequencing Center for Infectious Disease"/>
            <person name="Wu L."/>
            <person name="Ma J."/>
        </authorList>
    </citation>
    <scope>NUCLEOTIDE SEQUENCE [LARGE SCALE GENOMIC DNA]</scope>
    <source>
        <strain evidence="3 4">JCM 11136</strain>
    </source>
</reference>
<comment type="caution">
    <text evidence="3">The sequence shown here is derived from an EMBL/GenBank/DDBJ whole genome shotgun (WGS) entry which is preliminary data.</text>
</comment>
<evidence type="ECO:0000256" key="1">
    <source>
        <dbReference type="SAM" id="Phobius"/>
    </source>
</evidence>
<keyword evidence="1" id="KW-0472">Membrane</keyword>
<feature type="transmembrane region" description="Helical" evidence="1">
    <location>
        <begin position="657"/>
        <end position="681"/>
    </location>
</feature>
<feature type="chain" id="PRO_5047395648" evidence="2">
    <location>
        <begin position="23"/>
        <end position="701"/>
    </location>
</feature>
<dbReference type="InterPro" id="IPR046112">
    <property type="entry name" value="DUF6049"/>
</dbReference>
<evidence type="ECO:0000256" key="2">
    <source>
        <dbReference type="SAM" id="SignalP"/>
    </source>
</evidence>
<proteinExistence type="predicted"/>
<organism evidence="3 4">
    <name type="scientific">Nonomuraea longicatena</name>
    <dbReference type="NCBI Taxonomy" id="83682"/>
    <lineage>
        <taxon>Bacteria</taxon>
        <taxon>Bacillati</taxon>
        <taxon>Actinomycetota</taxon>
        <taxon>Actinomycetes</taxon>
        <taxon>Streptosporangiales</taxon>
        <taxon>Streptosporangiaceae</taxon>
        <taxon>Nonomuraea</taxon>
    </lineage>
</organism>
<keyword evidence="1" id="KW-1133">Transmembrane helix</keyword>
<keyword evidence="4" id="KW-1185">Reference proteome</keyword>
<dbReference type="Gene3D" id="2.60.40.10">
    <property type="entry name" value="Immunoglobulins"/>
    <property type="match status" value="1"/>
</dbReference>
<name>A0ABN1NV47_9ACTN</name>
<dbReference type="Pfam" id="PF19516">
    <property type="entry name" value="DUF6049"/>
    <property type="match status" value="1"/>
</dbReference>